<evidence type="ECO:0000256" key="2">
    <source>
        <dbReference type="ARBA" id="ARBA00023125"/>
    </source>
</evidence>
<keyword evidence="2" id="KW-0238">DNA-binding</keyword>
<dbReference type="SUPFAM" id="SSF56349">
    <property type="entry name" value="DNA breaking-rejoining enzymes"/>
    <property type="match status" value="1"/>
</dbReference>
<dbReference type="InterPro" id="IPR013762">
    <property type="entry name" value="Integrase-like_cat_sf"/>
</dbReference>
<evidence type="ECO:0000256" key="3">
    <source>
        <dbReference type="ARBA" id="ARBA00023172"/>
    </source>
</evidence>
<dbReference type="Pfam" id="PF00589">
    <property type="entry name" value="Phage_integrase"/>
    <property type="match status" value="1"/>
</dbReference>
<dbReference type="PANTHER" id="PTHR30349:SF41">
    <property type="entry name" value="INTEGRASE_RECOMBINASE PROTEIN MJ0367-RELATED"/>
    <property type="match status" value="1"/>
</dbReference>
<dbReference type="InterPro" id="IPR010998">
    <property type="entry name" value="Integrase_recombinase_N"/>
</dbReference>
<evidence type="ECO:0000259" key="4">
    <source>
        <dbReference type="PROSITE" id="PS51898"/>
    </source>
</evidence>
<comment type="similarity">
    <text evidence="1">Belongs to the 'phage' integrase family.</text>
</comment>
<dbReference type="InterPro" id="IPR011010">
    <property type="entry name" value="DNA_brk_join_enz"/>
</dbReference>
<keyword evidence="3" id="KW-0233">DNA recombination</keyword>
<dbReference type="Gene3D" id="1.10.150.130">
    <property type="match status" value="1"/>
</dbReference>
<dbReference type="CDD" id="cd00397">
    <property type="entry name" value="DNA_BRE_C"/>
    <property type="match status" value="1"/>
</dbReference>
<comment type="caution">
    <text evidence="5">The sequence shown here is derived from an EMBL/GenBank/DDBJ whole genome shotgun (WGS) entry which is preliminary data.</text>
</comment>
<dbReference type="Proteomes" id="UP001221686">
    <property type="component" value="Unassembled WGS sequence"/>
</dbReference>
<dbReference type="InterPro" id="IPR050090">
    <property type="entry name" value="Tyrosine_recombinase_XerCD"/>
</dbReference>
<protein>
    <submittedName>
        <fullName evidence="5">Site-specific integrase</fullName>
    </submittedName>
</protein>
<evidence type="ECO:0000256" key="1">
    <source>
        <dbReference type="ARBA" id="ARBA00008857"/>
    </source>
</evidence>
<sequence length="399" mass="44761">MKIKTRPYNSDPSRFQIDIRFMNPCKDNDEIRRRMVAPPGLDESQARLWGERQVPAILRELVGAVSGGGPEAAQTPKETSPPRSSLTFADFYEQRFVPEYVELQKLGTQVSYDVIYRRHFHPLLGDVPLAEIDEDRLSQLRAALLKRVARSTANMFLTKLGKILRFARKLRKLEVVPEVEKLKTSKIDTKTVYSDDELDRLLTAARALGPETELMILLALDTCLRVSEICALEWTDVDLNVGTIKVQHNVYRGHKQTPKGTIGTVALTAALRRALVEHKKREPIGPLVLYRRSQYTGGEWAPHNPRSIEYMLKQAQRSAGLLTNGPHLLRHTGLTRLANLGASVYVVQAVARHARITTTQAYLHTQQSELSRKGAALLDTAANQVVGNAVAKLAKPRKK</sequence>
<evidence type="ECO:0000313" key="5">
    <source>
        <dbReference type="EMBL" id="MDC0716119.1"/>
    </source>
</evidence>
<gene>
    <name evidence="5" type="ORF">POL25_04390</name>
</gene>
<name>A0ABT5DR96_9BACT</name>
<dbReference type="Gene3D" id="1.10.443.10">
    <property type="entry name" value="Intergrase catalytic core"/>
    <property type="match status" value="1"/>
</dbReference>
<keyword evidence="6" id="KW-1185">Reference proteome</keyword>
<dbReference type="PANTHER" id="PTHR30349">
    <property type="entry name" value="PHAGE INTEGRASE-RELATED"/>
    <property type="match status" value="1"/>
</dbReference>
<evidence type="ECO:0000313" key="6">
    <source>
        <dbReference type="Proteomes" id="UP001221686"/>
    </source>
</evidence>
<feature type="domain" description="Tyr recombinase" evidence="4">
    <location>
        <begin position="187"/>
        <end position="376"/>
    </location>
</feature>
<dbReference type="EMBL" id="JAQNDL010000001">
    <property type="protein sequence ID" value="MDC0716119.1"/>
    <property type="molecule type" value="Genomic_DNA"/>
</dbReference>
<dbReference type="PROSITE" id="PS51898">
    <property type="entry name" value="TYR_RECOMBINASE"/>
    <property type="match status" value="1"/>
</dbReference>
<organism evidence="5 6">
    <name type="scientific">Nannocystis bainbridge</name>
    <dbReference type="NCBI Taxonomy" id="2995303"/>
    <lineage>
        <taxon>Bacteria</taxon>
        <taxon>Pseudomonadati</taxon>
        <taxon>Myxococcota</taxon>
        <taxon>Polyangia</taxon>
        <taxon>Nannocystales</taxon>
        <taxon>Nannocystaceae</taxon>
        <taxon>Nannocystis</taxon>
    </lineage>
</organism>
<accession>A0ABT5DR96</accession>
<reference evidence="5 6" key="1">
    <citation type="submission" date="2022-11" db="EMBL/GenBank/DDBJ databases">
        <title>Minimal conservation of predation-associated metabolite biosynthetic gene clusters underscores biosynthetic potential of Myxococcota including descriptions for ten novel species: Archangium lansinium sp. nov., Myxococcus landrumus sp. nov., Nannocystis bai.</title>
        <authorList>
            <person name="Ahearne A."/>
            <person name="Stevens C."/>
            <person name="Dowd S."/>
        </authorList>
    </citation>
    <scope>NUCLEOTIDE SEQUENCE [LARGE SCALE GENOMIC DNA]</scope>
    <source>
        <strain evidence="5 6">BB15-2</strain>
    </source>
</reference>
<proteinExistence type="inferred from homology"/>
<dbReference type="InterPro" id="IPR002104">
    <property type="entry name" value="Integrase_catalytic"/>
</dbReference>